<protein>
    <recommendedName>
        <fullName evidence="3">Porin</fullName>
    </recommendedName>
</protein>
<reference evidence="1 2" key="1">
    <citation type="submission" date="2018-02" db="EMBL/GenBank/DDBJ databases">
        <title>Comparative genomes isolates from brazilian mangrove.</title>
        <authorList>
            <person name="Araujo J.E."/>
            <person name="Taketani R.G."/>
            <person name="Silva M.C.P."/>
            <person name="Loureco M.V."/>
            <person name="Andreote F.D."/>
        </authorList>
    </citation>
    <scope>NUCLEOTIDE SEQUENCE [LARGE SCALE GENOMIC DNA]</scope>
    <source>
        <strain evidence="1 2">HEX-2 MGV</strain>
    </source>
</reference>
<proteinExistence type="predicted"/>
<evidence type="ECO:0000313" key="1">
    <source>
        <dbReference type="EMBL" id="PQO26024.1"/>
    </source>
</evidence>
<dbReference type="InterPro" id="IPR011486">
    <property type="entry name" value="BBP2"/>
</dbReference>
<dbReference type="AlphaFoldDB" id="A0A2S8F285"/>
<dbReference type="EMBL" id="PUIA01000069">
    <property type="protein sequence ID" value="PQO26024.1"/>
    <property type="molecule type" value="Genomic_DNA"/>
</dbReference>
<comment type="caution">
    <text evidence="1">The sequence shown here is derived from an EMBL/GenBank/DDBJ whole genome shotgun (WGS) entry which is preliminary data.</text>
</comment>
<organism evidence="1 2">
    <name type="scientific">Blastopirellula marina</name>
    <dbReference type="NCBI Taxonomy" id="124"/>
    <lineage>
        <taxon>Bacteria</taxon>
        <taxon>Pseudomonadati</taxon>
        <taxon>Planctomycetota</taxon>
        <taxon>Planctomycetia</taxon>
        <taxon>Pirellulales</taxon>
        <taxon>Pirellulaceae</taxon>
        <taxon>Blastopirellula</taxon>
    </lineage>
</organism>
<dbReference type="Proteomes" id="UP000240009">
    <property type="component" value="Unassembled WGS sequence"/>
</dbReference>
<evidence type="ECO:0000313" key="2">
    <source>
        <dbReference type="Proteomes" id="UP000240009"/>
    </source>
</evidence>
<sequence>MGNMLRRLTTATLAIGGLIAGLNTTQLPAQDFLDTEVRPTELEVAPILYAESTANEMAASQAVEMQLSNCAPCESGTCGSYWDQCCSGDWFMDGWLEQGYTANTDHPGSNFNGPLGFNDRADDYQLNQLYLTFGKKIDEDCCSWDFGGRVDVLYGTDYFWVESNGLERERDGSRKWNGQGPRDGDTRALNGLALPQFYAETFIPVGSGLKAKFGHFYSLLGYEAVPAPENFFYSHSYSFVYGNPKTHTGFVTSYSPTTCFTIQAGMTNGWDNFENINGAYGFLLGTNWTNGVSGLSYAMHTGSEDPTGSQNRYTHTIAYTRKLGCNWDYALVHDFGVQNDVALDGAFNDKDAFFYSFTNYLYYHWNDQLSFGGRFEWFCDEDNWRIQQIPVDALFTGRNYYDVTLGANWKPCDHVLIRPEARYDWSDLVPAGRDGVYNDFLKKDMYTFSLDIILFF</sequence>
<name>A0A2S8F285_9BACT</name>
<evidence type="ECO:0008006" key="3">
    <source>
        <dbReference type="Google" id="ProtNLM"/>
    </source>
</evidence>
<accession>A0A2S8F285</accession>
<dbReference type="Pfam" id="PF07642">
    <property type="entry name" value="BBP2"/>
    <property type="match status" value="1"/>
</dbReference>
<gene>
    <name evidence="1" type="ORF">C5Y96_21475</name>
</gene>